<evidence type="ECO:0000313" key="1">
    <source>
        <dbReference type="EMBL" id="UPK92925.1"/>
    </source>
</evidence>
<dbReference type="EMBL" id="CP090032">
    <property type="protein sequence ID" value="UPK92925.1"/>
    <property type="molecule type" value="Genomic_DNA"/>
</dbReference>
<protein>
    <submittedName>
        <fullName evidence="1">Uncharacterized protein</fullName>
    </submittedName>
</protein>
<organism evidence="1 2">
    <name type="scientific">Fusarium solani subsp. cucurbitae</name>
    <name type="common">Neocosmosporum cucurbitae</name>
    <dbReference type="NCBI Taxonomy" id="2747967"/>
    <lineage>
        <taxon>Eukaryota</taxon>
        <taxon>Fungi</taxon>
        <taxon>Dikarya</taxon>
        <taxon>Ascomycota</taxon>
        <taxon>Pezizomycotina</taxon>
        <taxon>Sordariomycetes</taxon>
        <taxon>Hypocreomycetidae</taxon>
        <taxon>Hypocreales</taxon>
        <taxon>Nectriaceae</taxon>
        <taxon>Fusarium</taxon>
        <taxon>Fusarium solani species complex</taxon>
    </lineage>
</organism>
<keyword evidence="2" id="KW-1185">Reference proteome</keyword>
<evidence type="ECO:0000313" key="2">
    <source>
        <dbReference type="Proteomes" id="UP000830768"/>
    </source>
</evidence>
<gene>
    <name evidence="1" type="ORF">LCI18_003860</name>
</gene>
<dbReference type="Proteomes" id="UP000830768">
    <property type="component" value="Chromosome 3"/>
</dbReference>
<proteinExistence type="predicted"/>
<accession>A0ACD3YVE0</accession>
<name>A0ACD3YVE0_FUSSC</name>
<reference evidence="1" key="1">
    <citation type="submission" date="2021-11" db="EMBL/GenBank/DDBJ databases">
        <title>Fusarium solani-melongenae Genome sequencing and assembly.</title>
        <authorList>
            <person name="Xie S."/>
            <person name="Huang L."/>
            <person name="Zhang X."/>
        </authorList>
    </citation>
    <scope>NUCLEOTIDE SEQUENCE</scope>
    <source>
        <strain evidence="1">CRI 24-3</strain>
    </source>
</reference>
<sequence>MRTDAPKSTVAMTEAGLYKQDQPQKAPKRKPVPGKGFGKTRRGCFNCKRRRVKCSECRPECQGCRRLGMHCVYPATTLPQVRHLIASTTSRVNLSLDHLRFFHHFLIEAYPPHPHASSAVWQDVAALSHEYDFLASSLLALAAQHLTLFNQADYSVQALDLRVSAINGLNHALSRPCHTVTEADARYAAVIALTFQSSYMPDGMMDFLAMMRGWMLIQTTLVADHTKSMFCTFTRESFVGSMERHIEQHEDAGNDTLIQDCLASLKTVEPLCRGNAERRYWSMLERLAHLSTVSPRNAFLEMVPCYALTNKMTDDEYTGFTDSSNHVAQVLLAHFLMLDHVLETCFSETTTRHFAFSKGITQAWINNIATALPKSFQKYMMWPLGLARGFGESMLR</sequence>